<feature type="compositionally biased region" description="Basic and acidic residues" evidence="5">
    <location>
        <begin position="55"/>
        <end position="64"/>
    </location>
</feature>
<keyword evidence="4" id="KW-0443">Lipid metabolism</keyword>
<proteinExistence type="inferred from homology"/>
<dbReference type="Gene3D" id="3.40.50.1820">
    <property type="entry name" value="alpha/beta hydrolase"/>
    <property type="match status" value="1"/>
</dbReference>
<keyword evidence="2" id="KW-0378">Hydrolase</keyword>
<comment type="similarity">
    <text evidence="1">Belongs to the AB hydrolase superfamily. Lipase family.</text>
</comment>
<keyword evidence="3" id="KW-0442">Lipid degradation</keyword>
<evidence type="ECO:0000313" key="6">
    <source>
        <dbReference type="EMBL" id="QCE06292.1"/>
    </source>
</evidence>
<evidence type="ECO:0000313" key="7">
    <source>
        <dbReference type="Proteomes" id="UP000501690"/>
    </source>
</evidence>
<dbReference type="GO" id="GO:0004620">
    <property type="term" value="F:phospholipase activity"/>
    <property type="evidence" value="ECO:0007669"/>
    <property type="project" value="TreeGrafter"/>
</dbReference>
<accession>A0A4D6N031</accession>
<keyword evidence="7" id="KW-1185">Reference proteome</keyword>
<protein>
    <submittedName>
        <fullName evidence="6">Phospholipase A1</fullName>
    </submittedName>
</protein>
<feature type="compositionally biased region" description="Polar residues" evidence="5">
    <location>
        <begin position="44"/>
        <end position="54"/>
    </location>
</feature>
<dbReference type="PANTHER" id="PTHR31403:SF51">
    <property type="entry name" value="PHOSPHOLIPASE A1-IGAMMA2, CHLOROPLASTIC"/>
    <property type="match status" value="1"/>
</dbReference>
<name>A0A4D6N031_VIGUN</name>
<evidence type="ECO:0000256" key="5">
    <source>
        <dbReference type="SAM" id="MobiDB-lite"/>
    </source>
</evidence>
<reference evidence="6 7" key="1">
    <citation type="submission" date="2019-04" db="EMBL/GenBank/DDBJ databases">
        <title>An improved genome assembly and genetic linkage map for asparagus bean, Vigna unguiculata ssp. sesquipedialis.</title>
        <authorList>
            <person name="Xia Q."/>
            <person name="Zhang R."/>
            <person name="Dong Y."/>
        </authorList>
    </citation>
    <scope>NUCLEOTIDE SEQUENCE [LARGE SCALE GENOMIC DNA]</scope>
    <source>
        <tissue evidence="6">Leaf</tissue>
    </source>
</reference>
<dbReference type="GO" id="GO:0016042">
    <property type="term" value="P:lipid catabolic process"/>
    <property type="evidence" value="ECO:0007669"/>
    <property type="project" value="UniProtKB-KW"/>
</dbReference>
<evidence type="ECO:0000256" key="4">
    <source>
        <dbReference type="ARBA" id="ARBA00023098"/>
    </source>
</evidence>
<dbReference type="InterPro" id="IPR029058">
    <property type="entry name" value="AB_hydrolase_fold"/>
</dbReference>
<evidence type="ECO:0000256" key="1">
    <source>
        <dbReference type="ARBA" id="ARBA00010701"/>
    </source>
</evidence>
<dbReference type="PANTHER" id="PTHR31403">
    <property type="entry name" value="PHOSPHOLIPASE A1-IBETA2, CHLOROPLASTIC"/>
    <property type="match status" value="1"/>
</dbReference>
<dbReference type="AlphaFoldDB" id="A0A4D6N031"/>
<gene>
    <name evidence="6" type="ORF">DEO72_LG9g1303</name>
</gene>
<sequence length="206" mass="23559">MAMAAPSISNMFFPFPKTRQLTFSLPYSKLNTPLTRTQNSIKLGTRENSSTSTVREQEHEEATTHTHNYKPKLEEHLKRLPEAWRQIQGEDDWAGLLEPMDPLMRMEMIRYGEMAQACYDAFDFDPFSKYCGSCRFVVGYIRLSILIIGCICLSHRRTLFVLALLVLWWHCSTRGGIARAVMALQVLAFSLSCAMEASSWLLVLLV</sequence>
<feature type="region of interest" description="Disordered" evidence="5">
    <location>
        <begin position="44"/>
        <end position="66"/>
    </location>
</feature>
<evidence type="ECO:0000256" key="3">
    <source>
        <dbReference type="ARBA" id="ARBA00022963"/>
    </source>
</evidence>
<evidence type="ECO:0000256" key="2">
    <source>
        <dbReference type="ARBA" id="ARBA00022801"/>
    </source>
</evidence>
<organism evidence="6 7">
    <name type="scientific">Vigna unguiculata</name>
    <name type="common">Cowpea</name>
    <dbReference type="NCBI Taxonomy" id="3917"/>
    <lineage>
        <taxon>Eukaryota</taxon>
        <taxon>Viridiplantae</taxon>
        <taxon>Streptophyta</taxon>
        <taxon>Embryophyta</taxon>
        <taxon>Tracheophyta</taxon>
        <taxon>Spermatophyta</taxon>
        <taxon>Magnoliopsida</taxon>
        <taxon>eudicotyledons</taxon>
        <taxon>Gunneridae</taxon>
        <taxon>Pentapetalae</taxon>
        <taxon>rosids</taxon>
        <taxon>fabids</taxon>
        <taxon>Fabales</taxon>
        <taxon>Fabaceae</taxon>
        <taxon>Papilionoideae</taxon>
        <taxon>50 kb inversion clade</taxon>
        <taxon>NPAAA clade</taxon>
        <taxon>indigoferoid/millettioid clade</taxon>
        <taxon>Phaseoleae</taxon>
        <taxon>Vigna</taxon>
    </lineage>
</organism>
<dbReference type="Proteomes" id="UP000501690">
    <property type="component" value="Linkage Group LG9"/>
</dbReference>
<dbReference type="EMBL" id="CP039353">
    <property type="protein sequence ID" value="QCE06292.1"/>
    <property type="molecule type" value="Genomic_DNA"/>
</dbReference>